<organism evidence="2 3">
    <name type="scientific">Shewanella insulae</name>
    <dbReference type="NCBI Taxonomy" id="2681496"/>
    <lineage>
        <taxon>Bacteria</taxon>
        <taxon>Pseudomonadati</taxon>
        <taxon>Pseudomonadota</taxon>
        <taxon>Gammaproteobacteria</taxon>
        <taxon>Alteromonadales</taxon>
        <taxon>Shewanellaceae</taxon>
        <taxon>Shewanella</taxon>
    </lineage>
</organism>
<feature type="transmembrane region" description="Helical" evidence="1">
    <location>
        <begin position="169"/>
        <end position="190"/>
    </location>
</feature>
<dbReference type="GO" id="GO:0005886">
    <property type="term" value="C:plasma membrane"/>
    <property type="evidence" value="ECO:0007669"/>
    <property type="project" value="TreeGrafter"/>
</dbReference>
<keyword evidence="1" id="KW-0812">Transmembrane</keyword>
<feature type="transmembrane region" description="Helical" evidence="1">
    <location>
        <begin position="76"/>
        <end position="98"/>
    </location>
</feature>
<dbReference type="RefSeq" id="WP_160798337.1">
    <property type="nucleotide sequence ID" value="NZ_WRPA01000018.1"/>
</dbReference>
<dbReference type="PANTHER" id="PTHR34821">
    <property type="entry name" value="INNER MEMBRANE PROTEIN YDCZ"/>
    <property type="match status" value="1"/>
</dbReference>
<feature type="transmembrane region" description="Helical" evidence="1">
    <location>
        <begin position="136"/>
        <end position="157"/>
    </location>
</feature>
<proteinExistence type="predicted"/>
<sequence>MTKQLIPRQLPQLMPQLMPQEPTQLVPQESTSQAQIDLKPQASTPLNLMLGLLGGVALAVMIALNSELAKYGSPLLASWVAHGVGTLVALLLLGVVRLRQGGLTRCNEAAPWWAYLGGLPGAFTVVLGAMTVNSALGLSASIAFIMAGQILFGLVCDRLGSFGMARRRLSWGQGAALAVMALGALIALLAQEGA</sequence>
<feature type="transmembrane region" description="Helical" evidence="1">
    <location>
        <begin position="110"/>
        <end position="130"/>
    </location>
</feature>
<dbReference type="AlphaFoldDB" id="A0A6L7I1C8"/>
<dbReference type="EMBL" id="WRPA01000018">
    <property type="protein sequence ID" value="MXR70342.1"/>
    <property type="molecule type" value="Genomic_DNA"/>
</dbReference>
<dbReference type="Pfam" id="PF04657">
    <property type="entry name" value="DMT_YdcZ"/>
    <property type="match status" value="1"/>
</dbReference>
<comment type="caution">
    <text evidence="2">The sequence shown here is derived from an EMBL/GenBank/DDBJ whole genome shotgun (WGS) entry which is preliminary data.</text>
</comment>
<evidence type="ECO:0000256" key="1">
    <source>
        <dbReference type="SAM" id="Phobius"/>
    </source>
</evidence>
<dbReference type="Proteomes" id="UP000474778">
    <property type="component" value="Unassembled WGS sequence"/>
</dbReference>
<feature type="transmembrane region" description="Helical" evidence="1">
    <location>
        <begin position="46"/>
        <end position="64"/>
    </location>
</feature>
<keyword evidence="1" id="KW-0472">Membrane</keyword>
<protein>
    <submittedName>
        <fullName evidence="2">EamA-like transporter family protein</fullName>
    </submittedName>
</protein>
<evidence type="ECO:0000313" key="3">
    <source>
        <dbReference type="Proteomes" id="UP000474778"/>
    </source>
</evidence>
<gene>
    <name evidence="2" type="ORF">GNT65_16915</name>
</gene>
<dbReference type="InterPro" id="IPR006750">
    <property type="entry name" value="YdcZ"/>
</dbReference>
<keyword evidence="1" id="KW-1133">Transmembrane helix</keyword>
<accession>A0A6L7I1C8</accession>
<keyword evidence="3" id="KW-1185">Reference proteome</keyword>
<dbReference type="PANTHER" id="PTHR34821:SF2">
    <property type="entry name" value="INNER MEMBRANE PROTEIN YDCZ"/>
    <property type="match status" value="1"/>
</dbReference>
<name>A0A6L7I1C8_9GAMM</name>
<evidence type="ECO:0000313" key="2">
    <source>
        <dbReference type="EMBL" id="MXR70342.1"/>
    </source>
</evidence>
<reference evidence="2 3" key="1">
    <citation type="submission" date="2019-12" db="EMBL/GenBank/DDBJ databases">
        <title>Shewanella insulae sp. nov., isolated from a tidal flat.</title>
        <authorList>
            <person name="Yoon J.-H."/>
        </authorList>
    </citation>
    <scope>NUCLEOTIDE SEQUENCE [LARGE SCALE GENOMIC DNA]</scope>
    <source>
        <strain evidence="2 3">JBTF-M18</strain>
    </source>
</reference>